<keyword evidence="3" id="KW-1185">Reference proteome</keyword>
<evidence type="ECO:0000313" key="3">
    <source>
        <dbReference type="Proteomes" id="UP000244855"/>
    </source>
</evidence>
<reference evidence="2 3" key="1">
    <citation type="journal article" date="2018" name="Sci. Rep.">
        <title>Comparative genomics provides insights into the lifestyle and reveals functional heterogeneity of dark septate endophytic fungi.</title>
        <authorList>
            <person name="Knapp D.G."/>
            <person name="Nemeth J.B."/>
            <person name="Barry K."/>
            <person name="Hainaut M."/>
            <person name="Henrissat B."/>
            <person name="Johnson J."/>
            <person name="Kuo A."/>
            <person name="Lim J.H.P."/>
            <person name="Lipzen A."/>
            <person name="Nolan M."/>
            <person name="Ohm R.A."/>
            <person name="Tamas L."/>
            <person name="Grigoriev I.V."/>
            <person name="Spatafora J.W."/>
            <person name="Nagy L.G."/>
            <person name="Kovacs G.M."/>
        </authorList>
    </citation>
    <scope>NUCLEOTIDE SEQUENCE [LARGE SCALE GENOMIC DNA]</scope>
    <source>
        <strain evidence="2 3">DSE2036</strain>
    </source>
</reference>
<accession>A0A2V1DZ33</accession>
<evidence type="ECO:0000256" key="1">
    <source>
        <dbReference type="SAM" id="Phobius"/>
    </source>
</evidence>
<feature type="transmembrane region" description="Helical" evidence="1">
    <location>
        <begin position="6"/>
        <end position="25"/>
    </location>
</feature>
<keyword evidence="1" id="KW-0812">Transmembrane</keyword>
<dbReference type="AlphaFoldDB" id="A0A2V1DZ33"/>
<keyword evidence="1" id="KW-1133">Transmembrane helix</keyword>
<organism evidence="2 3">
    <name type="scientific">Periconia macrospinosa</name>
    <dbReference type="NCBI Taxonomy" id="97972"/>
    <lineage>
        <taxon>Eukaryota</taxon>
        <taxon>Fungi</taxon>
        <taxon>Dikarya</taxon>
        <taxon>Ascomycota</taxon>
        <taxon>Pezizomycotina</taxon>
        <taxon>Dothideomycetes</taxon>
        <taxon>Pleosporomycetidae</taxon>
        <taxon>Pleosporales</taxon>
        <taxon>Massarineae</taxon>
        <taxon>Periconiaceae</taxon>
        <taxon>Periconia</taxon>
    </lineage>
</organism>
<dbReference type="Proteomes" id="UP000244855">
    <property type="component" value="Unassembled WGS sequence"/>
</dbReference>
<proteinExistence type="predicted"/>
<protein>
    <submittedName>
        <fullName evidence="2">Uncharacterized protein</fullName>
    </submittedName>
</protein>
<gene>
    <name evidence="2" type="ORF">DM02DRAFT_653767</name>
</gene>
<evidence type="ECO:0000313" key="2">
    <source>
        <dbReference type="EMBL" id="PVI02140.1"/>
    </source>
</evidence>
<name>A0A2V1DZ33_9PLEO</name>
<dbReference type="EMBL" id="KZ805346">
    <property type="protein sequence ID" value="PVI02140.1"/>
    <property type="molecule type" value="Genomic_DNA"/>
</dbReference>
<sequence length="106" mass="12400">MVPTEVVVTFVISALSLLVAFLTWLESRHRRIINTERLQDVEEGLRLGPWHDQTHAYSHTPNSRSDIRFAYRTLQANFGHSARNMSFTMFLLEGSHYFYTQNDILE</sequence>
<keyword evidence="1" id="KW-0472">Membrane</keyword>